<feature type="compositionally biased region" description="Acidic residues" evidence="1">
    <location>
        <begin position="16"/>
        <end position="30"/>
    </location>
</feature>
<reference evidence="3" key="1">
    <citation type="journal article" date="2019" name="bioRxiv">
        <title>The Genome of the Zebra Mussel, Dreissena polymorpha: A Resource for Invasive Species Research.</title>
        <authorList>
            <person name="McCartney M.A."/>
            <person name="Auch B."/>
            <person name="Kono T."/>
            <person name="Mallez S."/>
            <person name="Zhang Y."/>
            <person name="Obille A."/>
            <person name="Becker A."/>
            <person name="Abrahante J.E."/>
            <person name="Garbe J."/>
            <person name="Badalamenti J.P."/>
            <person name="Herman A."/>
            <person name="Mangelson H."/>
            <person name="Liachko I."/>
            <person name="Sullivan S."/>
            <person name="Sone E.D."/>
            <person name="Koren S."/>
            <person name="Silverstein K.A.T."/>
            <person name="Beckman K.B."/>
            <person name="Gohl D.M."/>
        </authorList>
    </citation>
    <scope>NUCLEOTIDE SEQUENCE</scope>
    <source>
        <strain evidence="3">Duluth1</strain>
        <tissue evidence="3">Whole animal</tissue>
    </source>
</reference>
<feature type="transmembrane region" description="Helical" evidence="2">
    <location>
        <begin position="47"/>
        <end position="69"/>
    </location>
</feature>
<sequence>MWSSGNKTVQTTTPNGDDDYDFYGHDDEDSKDTPHETDSVKAEAGTIAGTVFGVLVAAVFLAFVVGMYFKQRRQRKERDTESKVLHTSRMHAGVYMPTTSETELQQMPGYTAARGSDASHSSRGQEYKSLPKHPDLFESDSDEELWSKNAR</sequence>
<evidence type="ECO:0000313" key="4">
    <source>
        <dbReference type="Proteomes" id="UP000828390"/>
    </source>
</evidence>
<feature type="region of interest" description="Disordered" evidence="1">
    <location>
        <begin position="1"/>
        <end position="38"/>
    </location>
</feature>
<comment type="caution">
    <text evidence="3">The sequence shown here is derived from an EMBL/GenBank/DDBJ whole genome shotgun (WGS) entry which is preliminary data.</text>
</comment>
<keyword evidence="2" id="KW-0812">Transmembrane</keyword>
<reference evidence="3" key="2">
    <citation type="submission" date="2020-11" db="EMBL/GenBank/DDBJ databases">
        <authorList>
            <person name="McCartney M.A."/>
            <person name="Auch B."/>
            <person name="Kono T."/>
            <person name="Mallez S."/>
            <person name="Becker A."/>
            <person name="Gohl D.M."/>
            <person name="Silverstein K.A.T."/>
            <person name="Koren S."/>
            <person name="Bechman K.B."/>
            <person name="Herman A."/>
            <person name="Abrahante J.E."/>
            <person name="Garbe J."/>
        </authorList>
    </citation>
    <scope>NUCLEOTIDE SEQUENCE</scope>
    <source>
        <strain evidence="3">Duluth1</strain>
        <tissue evidence="3">Whole animal</tissue>
    </source>
</reference>
<keyword evidence="2" id="KW-0472">Membrane</keyword>
<proteinExistence type="predicted"/>
<dbReference type="EMBL" id="JAIWYP010000004">
    <property type="protein sequence ID" value="KAH3835153.1"/>
    <property type="molecule type" value="Genomic_DNA"/>
</dbReference>
<keyword evidence="4" id="KW-1185">Reference proteome</keyword>
<feature type="compositionally biased region" description="Polar residues" evidence="1">
    <location>
        <begin position="1"/>
        <end position="15"/>
    </location>
</feature>
<gene>
    <name evidence="3" type="ORF">DPMN_108499</name>
</gene>
<protein>
    <submittedName>
        <fullName evidence="3">Uncharacterized protein</fullName>
    </submittedName>
</protein>
<dbReference type="AlphaFoldDB" id="A0A9D4QL19"/>
<evidence type="ECO:0000256" key="2">
    <source>
        <dbReference type="SAM" id="Phobius"/>
    </source>
</evidence>
<name>A0A9D4QL19_DREPO</name>
<organism evidence="3 4">
    <name type="scientific">Dreissena polymorpha</name>
    <name type="common">Zebra mussel</name>
    <name type="synonym">Mytilus polymorpha</name>
    <dbReference type="NCBI Taxonomy" id="45954"/>
    <lineage>
        <taxon>Eukaryota</taxon>
        <taxon>Metazoa</taxon>
        <taxon>Spiralia</taxon>
        <taxon>Lophotrochozoa</taxon>
        <taxon>Mollusca</taxon>
        <taxon>Bivalvia</taxon>
        <taxon>Autobranchia</taxon>
        <taxon>Heteroconchia</taxon>
        <taxon>Euheterodonta</taxon>
        <taxon>Imparidentia</taxon>
        <taxon>Neoheterodontei</taxon>
        <taxon>Myida</taxon>
        <taxon>Dreissenoidea</taxon>
        <taxon>Dreissenidae</taxon>
        <taxon>Dreissena</taxon>
    </lineage>
</organism>
<feature type="region of interest" description="Disordered" evidence="1">
    <location>
        <begin position="73"/>
        <end position="151"/>
    </location>
</feature>
<dbReference type="Proteomes" id="UP000828390">
    <property type="component" value="Unassembled WGS sequence"/>
</dbReference>
<keyword evidence="2" id="KW-1133">Transmembrane helix</keyword>
<evidence type="ECO:0000313" key="3">
    <source>
        <dbReference type="EMBL" id="KAH3835153.1"/>
    </source>
</evidence>
<evidence type="ECO:0000256" key="1">
    <source>
        <dbReference type="SAM" id="MobiDB-lite"/>
    </source>
</evidence>
<accession>A0A9D4QL19</accession>